<dbReference type="EMBL" id="FVZE01000001">
    <property type="protein sequence ID" value="SLJ89759.1"/>
    <property type="molecule type" value="Genomic_DNA"/>
</dbReference>
<protein>
    <submittedName>
        <fullName evidence="3">Glutathione S-transferase</fullName>
    </submittedName>
</protein>
<dbReference type="GO" id="GO:0016740">
    <property type="term" value="F:transferase activity"/>
    <property type="evidence" value="ECO:0007669"/>
    <property type="project" value="UniProtKB-KW"/>
</dbReference>
<dbReference type="SUPFAM" id="SSF52833">
    <property type="entry name" value="Thioredoxin-like"/>
    <property type="match status" value="1"/>
</dbReference>
<dbReference type="RefSeq" id="WP_054944740.1">
    <property type="nucleotide sequence ID" value="NZ_FVZE01000001.1"/>
</dbReference>
<dbReference type="STRING" id="428990.SAMN06295987_1011066"/>
<dbReference type="SFLD" id="SFLDG00358">
    <property type="entry name" value="Main_(cytGST)"/>
    <property type="match status" value="1"/>
</dbReference>
<dbReference type="Pfam" id="PF00043">
    <property type="entry name" value="GST_C"/>
    <property type="match status" value="1"/>
</dbReference>
<keyword evidence="3" id="KW-0808">Transferase</keyword>
<evidence type="ECO:0000259" key="2">
    <source>
        <dbReference type="PROSITE" id="PS50404"/>
    </source>
</evidence>
<evidence type="ECO:0000313" key="4">
    <source>
        <dbReference type="Proteomes" id="UP000190989"/>
    </source>
</evidence>
<reference evidence="4" key="1">
    <citation type="submission" date="2017-02" db="EMBL/GenBank/DDBJ databases">
        <authorList>
            <person name="Varghese N."/>
            <person name="Submissions S."/>
        </authorList>
    </citation>
    <scope>NUCLEOTIDE SEQUENCE [LARGE SCALE GENOMIC DNA]</scope>
    <source>
        <strain evidence="4">SM117</strain>
    </source>
</reference>
<dbReference type="PROSITE" id="PS50404">
    <property type="entry name" value="GST_NTER"/>
    <property type="match status" value="1"/>
</dbReference>
<proteinExistence type="inferred from homology"/>
<evidence type="ECO:0000313" key="3">
    <source>
        <dbReference type="EMBL" id="SLJ89759.1"/>
    </source>
</evidence>
<accession>A0A1U6H1V5</accession>
<dbReference type="SFLD" id="SFLDS00019">
    <property type="entry name" value="Glutathione_Transferase_(cytos"/>
    <property type="match status" value="1"/>
</dbReference>
<dbReference type="SUPFAM" id="SSF47616">
    <property type="entry name" value="GST C-terminal domain-like"/>
    <property type="match status" value="1"/>
</dbReference>
<dbReference type="InterPro" id="IPR036282">
    <property type="entry name" value="Glutathione-S-Trfase_C_sf"/>
</dbReference>
<gene>
    <name evidence="3" type="ORF">SAMN06295987_1011066</name>
</gene>
<dbReference type="AlphaFoldDB" id="A0A1U6H1V5"/>
<sequence length="226" mass="25089">MPIRPDAEIEITAFDWVPPFAKGFVRDLRPRWACEELGLPYRERLISAMKRPEWYYDDQPWGQVPYLRHGEICQFESGAILIHLAETGGGLLPGGGQERASTLSWLFAALNSIEPMLFELSNVEVFSAKSDWAPLRRPSLLETVGKRLDRLEARVPQDGWIAGEFSIADIALVTALRELAGRGQLKDRATLTAYVERATARPAFQAALKAQLATFDAHAPAETAGA</sequence>
<feature type="domain" description="GST N-terminal" evidence="2">
    <location>
        <begin position="14"/>
        <end position="92"/>
    </location>
</feature>
<dbReference type="Pfam" id="PF02798">
    <property type="entry name" value="GST_N"/>
    <property type="match status" value="1"/>
</dbReference>
<dbReference type="InterPro" id="IPR004046">
    <property type="entry name" value="GST_C"/>
</dbReference>
<organism evidence="3 4">
    <name type="scientific">Novosphingobium mathurense</name>
    <dbReference type="NCBI Taxonomy" id="428990"/>
    <lineage>
        <taxon>Bacteria</taxon>
        <taxon>Pseudomonadati</taxon>
        <taxon>Pseudomonadota</taxon>
        <taxon>Alphaproteobacteria</taxon>
        <taxon>Sphingomonadales</taxon>
        <taxon>Sphingomonadaceae</taxon>
        <taxon>Novosphingobium</taxon>
    </lineage>
</organism>
<evidence type="ECO:0000256" key="1">
    <source>
        <dbReference type="RuleBase" id="RU003494"/>
    </source>
</evidence>
<dbReference type="PANTHER" id="PTHR44051">
    <property type="entry name" value="GLUTATHIONE S-TRANSFERASE-RELATED"/>
    <property type="match status" value="1"/>
</dbReference>
<dbReference type="InterPro" id="IPR004045">
    <property type="entry name" value="Glutathione_S-Trfase_N"/>
</dbReference>
<dbReference type="Gene3D" id="1.20.1050.10">
    <property type="match status" value="1"/>
</dbReference>
<dbReference type="Proteomes" id="UP000190989">
    <property type="component" value="Unassembled WGS sequence"/>
</dbReference>
<comment type="similarity">
    <text evidence="1">Belongs to the GST superfamily.</text>
</comment>
<dbReference type="PANTHER" id="PTHR44051:SF8">
    <property type="entry name" value="GLUTATHIONE S-TRANSFERASE GSTA"/>
    <property type="match status" value="1"/>
</dbReference>
<keyword evidence="4" id="KW-1185">Reference proteome</keyword>
<dbReference type="InterPro" id="IPR036249">
    <property type="entry name" value="Thioredoxin-like_sf"/>
</dbReference>
<name>A0A1U6H1V5_9SPHN</name>
<dbReference type="InterPro" id="IPR040079">
    <property type="entry name" value="Glutathione_S-Trfase"/>
</dbReference>
<dbReference type="Gene3D" id="3.40.30.10">
    <property type="entry name" value="Glutaredoxin"/>
    <property type="match status" value="1"/>
</dbReference>
<dbReference type="CDD" id="cd03046">
    <property type="entry name" value="GST_N_GTT1_like"/>
    <property type="match status" value="1"/>
</dbReference>